<protein>
    <submittedName>
        <fullName evidence="3">Ribosomal-protein-L7/L12-serine acetyltransferase</fullName>
    </submittedName>
</protein>
<feature type="region of interest" description="Disordered" evidence="1">
    <location>
        <begin position="1"/>
        <end position="22"/>
    </location>
</feature>
<dbReference type="GO" id="GO:1990189">
    <property type="term" value="F:protein N-terminal-serine acetyltransferase activity"/>
    <property type="evidence" value="ECO:0007669"/>
    <property type="project" value="TreeGrafter"/>
</dbReference>
<proteinExistence type="predicted"/>
<dbReference type="FunFam" id="3.40.630.30:FF:000047">
    <property type="entry name" value="Acetyltransferase, GNAT family"/>
    <property type="match status" value="1"/>
</dbReference>
<dbReference type="PROSITE" id="PS51186">
    <property type="entry name" value="GNAT"/>
    <property type="match status" value="1"/>
</dbReference>
<evidence type="ECO:0000259" key="2">
    <source>
        <dbReference type="PROSITE" id="PS51186"/>
    </source>
</evidence>
<dbReference type="InterPro" id="IPR016181">
    <property type="entry name" value="Acyl_CoA_acyltransferase"/>
</dbReference>
<dbReference type="Gene3D" id="3.40.630.30">
    <property type="match status" value="1"/>
</dbReference>
<name>A0A0P1I5V8_9RHOB</name>
<dbReference type="STRING" id="1715692.RUE5091_01211"/>
<dbReference type="AlphaFoldDB" id="A0A0P1I5V8"/>
<feature type="region of interest" description="Disordered" evidence="1">
    <location>
        <begin position="218"/>
        <end position="252"/>
    </location>
</feature>
<feature type="domain" description="N-acetyltransferase" evidence="2">
    <location>
        <begin position="49"/>
        <end position="193"/>
    </location>
</feature>
<evidence type="ECO:0000256" key="1">
    <source>
        <dbReference type="SAM" id="MobiDB-lite"/>
    </source>
</evidence>
<sequence>MSEHDTNDLGQPIGLPVSDHFPRPTPPYTPMEGRYCSVVPLDVNRHSPGLYRAFAHDTDGSNWTYLPYGPFGSEQEFEDWTRATCMDADPMFHTVLDEDETPVGMASFLRIAPAAGVIEIGHIHFSPLLQRSPQSTETIYLMMRRVFDELGYRRYEWKCDALNAASCRAAERLGFTFEGIFRQATHYKGRNRDTAWYSILDSEWPRIKTAFEEWLSPDNFDQTGQQRQSLKASSQNKGSLGHPEFHRHADRD</sequence>
<accession>A0A0P1I5V8</accession>
<dbReference type="GO" id="GO:0005737">
    <property type="term" value="C:cytoplasm"/>
    <property type="evidence" value="ECO:0007669"/>
    <property type="project" value="TreeGrafter"/>
</dbReference>
<evidence type="ECO:0000313" key="4">
    <source>
        <dbReference type="Proteomes" id="UP000051260"/>
    </source>
</evidence>
<feature type="compositionally biased region" description="Polar residues" evidence="1">
    <location>
        <begin position="219"/>
        <end position="238"/>
    </location>
</feature>
<dbReference type="PANTHER" id="PTHR43441:SF2">
    <property type="entry name" value="FAMILY ACETYLTRANSFERASE, PUTATIVE (AFU_ORTHOLOGUE AFUA_7G00850)-RELATED"/>
    <property type="match status" value="1"/>
</dbReference>
<dbReference type="EMBL" id="CYUD01000003">
    <property type="protein sequence ID" value="CUJ92366.1"/>
    <property type="molecule type" value="Genomic_DNA"/>
</dbReference>
<reference evidence="4" key="1">
    <citation type="submission" date="2015-09" db="EMBL/GenBank/DDBJ databases">
        <authorList>
            <person name="Rodrigo-Torres L."/>
            <person name="Arahal D.R."/>
        </authorList>
    </citation>
    <scope>NUCLEOTIDE SEQUENCE [LARGE SCALE GENOMIC DNA]</scope>
    <source>
        <strain evidence="4">CECT 5091</strain>
    </source>
</reference>
<dbReference type="SUPFAM" id="SSF55729">
    <property type="entry name" value="Acyl-CoA N-acyltransferases (Nat)"/>
    <property type="match status" value="1"/>
</dbReference>
<dbReference type="OrthoDB" id="5295305at2"/>
<dbReference type="Pfam" id="PF13302">
    <property type="entry name" value="Acetyltransf_3"/>
    <property type="match status" value="1"/>
</dbReference>
<keyword evidence="3" id="KW-0808">Transferase</keyword>
<dbReference type="InterPro" id="IPR000182">
    <property type="entry name" value="GNAT_dom"/>
</dbReference>
<evidence type="ECO:0000313" key="3">
    <source>
        <dbReference type="EMBL" id="CUJ92366.1"/>
    </source>
</evidence>
<feature type="compositionally biased region" description="Basic and acidic residues" evidence="1">
    <location>
        <begin position="243"/>
        <end position="252"/>
    </location>
</feature>
<keyword evidence="4" id="KW-1185">Reference proteome</keyword>
<dbReference type="Proteomes" id="UP000051260">
    <property type="component" value="Unassembled WGS sequence"/>
</dbReference>
<dbReference type="RefSeq" id="WP_058280961.1">
    <property type="nucleotide sequence ID" value="NZ_CYUD01000003.1"/>
</dbReference>
<dbReference type="InterPro" id="IPR051908">
    <property type="entry name" value="Ribosomal_N-acetyltransferase"/>
</dbReference>
<dbReference type="GO" id="GO:0008999">
    <property type="term" value="F:protein-N-terminal-alanine acetyltransferase activity"/>
    <property type="evidence" value="ECO:0007669"/>
    <property type="project" value="TreeGrafter"/>
</dbReference>
<organism evidence="3 4">
    <name type="scientific">Ruegeria denitrificans</name>
    <dbReference type="NCBI Taxonomy" id="1715692"/>
    <lineage>
        <taxon>Bacteria</taxon>
        <taxon>Pseudomonadati</taxon>
        <taxon>Pseudomonadota</taxon>
        <taxon>Alphaproteobacteria</taxon>
        <taxon>Rhodobacterales</taxon>
        <taxon>Roseobacteraceae</taxon>
        <taxon>Ruegeria</taxon>
    </lineage>
</organism>
<gene>
    <name evidence="3" type="ORF">RUE5091_01211</name>
</gene>
<dbReference type="PANTHER" id="PTHR43441">
    <property type="entry name" value="RIBOSOMAL-PROTEIN-SERINE ACETYLTRANSFERASE"/>
    <property type="match status" value="1"/>
</dbReference>